<organism evidence="2 3">
    <name type="scientific">Catellatospora coxensis</name>
    <dbReference type="NCBI Taxonomy" id="310354"/>
    <lineage>
        <taxon>Bacteria</taxon>
        <taxon>Bacillati</taxon>
        <taxon>Actinomycetota</taxon>
        <taxon>Actinomycetes</taxon>
        <taxon>Micromonosporales</taxon>
        <taxon>Micromonosporaceae</taxon>
        <taxon>Catellatospora</taxon>
    </lineage>
</organism>
<dbReference type="SUPFAM" id="SSF55469">
    <property type="entry name" value="FMN-dependent nitroreductase-like"/>
    <property type="match status" value="1"/>
</dbReference>
<dbReference type="Gene3D" id="3.40.109.10">
    <property type="entry name" value="NADH Oxidase"/>
    <property type="match status" value="1"/>
</dbReference>
<dbReference type="AlphaFoldDB" id="A0A8J3KST8"/>
<feature type="compositionally biased region" description="Basic and acidic residues" evidence="1">
    <location>
        <begin position="184"/>
        <end position="199"/>
    </location>
</feature>
<dbReference type="NCBIfam" id="NF047509">
    <property type="entry name" value="Rv3131_FMN_oxido"/>
    <property type="match status" value="1"/>
</dbReference>
<evidence type="ECO:0000256" key="1">
    <source>
        <dbReference type="SAM" id="MobiDB-lite"/>
    </source>
</evidence>
<feature type="region of interest" description="Disordered" evidence="1">
    <location>
        <begin position="177"/>
        <end position="221"/>
    </location>
</feature>
<comment type="caution">
    <text evidence="2">The sequence shown here is derived from an EMBL/GenBank/DDBJ whole genome shotgun (WGS) entry which is preliminary data.</text>
</comment>
<dbReference type="Proteomes" id="UP000630887">
    <property type="component" value="Unassembled WGS sequence"/>
</dbReference>
<gene>
    <name evidence="2" type="ORF">Cco03nite_22780</name>
</gene>
<evidence type="ECO:0000313" key="2">
    <source>
        <dbReference type="EMBL" id="GIG05578.1"/>
    </source>
</evidence>
<accession>A0A8J3KST8</accession>
<protein>
    <submittedName>
        <fullName evidence="2">NAD(P)H nitroreductase</fullName>
    </submittedName>
</protein>
<evidence type="ECO:0000313" key="3">
    <source>
        <dbReference type="Proteomes" id="UP000630887"/>
    </source>
</evidence>
<reference evidence="2 3" key="1">
    <citation type="submission" date="2021-01" db="EMBL/GenBank/DDBJ databases">
        <title>Whole genome shotgun sequence of Catellatospora coxensis NBRC 107359.</title>
        <authorList>
            <person name="Komaki H."/>
            <person name="Tamura T."/>
        </authorList>
    </citation>
    <scope>NUCLEOTIDE SEQUENCE [LARGE SCALE GENOMIC DNA]</scope>
    <source>
        <strain evidence="2 3">NBRC 107359</strain>
    </source>
</reference>
<keyword evidence="3" id="KW-1185">Reference proteome</keyword>
<name>A0A8J3KST8_9ACTN</name>
<dbReference type="EMBL" id="BONI01000016">
    <property type="protein sequence ID" value="GIG05578.1"/>
    <property type="molecule type" value="Genomic_DNA"/>
</dbReference>
<proteinExistence type="predicted"/>
<dbReference type="GO" id="GO:0016491">
    <property type="term" value="F:oxidoreductase activity"/>
    <property type="evidence" value="ECO:0007669"/>
    <property type="project" value="InterPro"/>
</dbReference>
<dbReference type="InterPro" id="IPR000415">
    <property type="entry name" value="Nitroreductase-like"/>
</dbReference>
<dbReference type="RefSeq" id="WP_203692021.1">
    <property type="nucleotide sequence ID" value="NZ_BAAALC010000025.1"/>
</dbReference>
<sequence length="331" mass="35394">MSGGQPPLNDVAAADRLAAAAAAAAQAPSIHNTQPWRWRIGSRTADLYLEPSRLLPATDPDRRLATLSCGTALHHVQVALAAAGTAAEVQLLPQPDDSLHLAKITVTDHAEPMPNAQRLREAIDIRHTDRRPPQQQPLPATVIPLLQTTAANHLSGLQPLDRSKVLDLAAAVSQAQADETSDPAIRHERDTWTGTDRRSGTGVPDADIPTGPTSTAVPTRDFGHIGTLPVNEQHDDAATYAILYGFADDPRAWLRAGQALSDIWLATTAMDIALLPLSAAVETPGTRQLVNRLLEHIGYAQIAVRLAMPDRAQGAAPRTPRLPAAEIIERV</sequence>